<dbReference type="GO" id="GO:0032993">
    <property type="term" value="C:protein-DNA complex"/>
    <property type="evidence" value="ECO:0007669"/>
    <property type="project" value="TreeGrafter"/>
</dbReference>
<dbReference type="SMART" id="SM00448">
    <property type="entry name" value="REC"/>
    <property type="match status" value="1"/>
</dbReference>
<dbReference type="FunFam" id="3.40.50.2300:FF:000021">
    <property type="entry name" value="Two-component system response regulator KdpE"/>
    <property type="match status" value="1"/>
</dbReference>
<evidence type="ECO:0000256" key="7">
    <source>
        <dbReference type="ARBA" id="ARBA00023163"/>
    </source>
</evidence>
<dbReference type="RefSeq" id="WP_312890283.1">
    <property type="nucleotide sequence ID" value="NZ_BAAAWY010000018.1"/>
</dbReference>
<dbReference type="SUPFAM" id="SSF52172">
    <property type="entry name" value="CheY-like"/>
    <property type="match status" value="1"/>
</dbReference>
<dbReference type="InterPro" id="IPR001867">
    <property type="entry name" value="OmpR/PhoB-type_DNA-bd"/>
</dbReference>
<dbReference type="Gene3D" id="1.10.10.10">
    <property type="entry name" value="Winged helix-like DNA-binding domain superfamily/Winged helix DNA-binding domain"/>
    <property type="match status" value="1"/>
</dbReference>
<evidence type="ECO:0000256" key="9">
    <source>
        <dbReference type="PROSITE-ProRule" id="PRU01091"/>
    </source>
</evidence>
<keyword evidence="4" id="KW-0902">Two-component regulatory system</keyword>
<dbReference type="Gene3D" id="3.40.50.2300">
    <property type="match status" value="1"/>
</dbReference>
<dbReference type="EMBL" id="JACHIR010000001">
    <property type="protein sequence ID" value="MBB5893394.1"/>
    <property type="molecule type" value="Genomic_DNA"/>
</dbReference>
<dbReference type="FunFam" id="1.10.10.10:FF:000005">
    <property type="entry name" value="Two-component system response regulator"/>
    <property type="match status" value="1"/>
</dbReference>
<dbReference type="AlphaFoldDB" id="A0A7W9NI98"/>
<dbReference type="GO" id="GO:0042802">
    <property type="term" value="F:identical protein binding"/>
    <property type="evidence" value="ECO:0007669"/>
    <property type="project" value="UniProtKB-ARBA"/>
</dbReference>
<dbReference type="InterPro" id="IPR039420">
    <property type="entry name" value="WalR-like"/>
</dbReference>
<keyword evidence="6 9" id="KW-0238">DNA-binding</keyword>
<name>A0A7W9NI98_9PSEU</name>
<comment type="caution">
    <text evidence="12">The sequence shown here is derived from an EMBL/GenBank/DDBJ whole genome shotgun (WGS) entry which is preliminary data.</text>
</comment>
<evidence type="ECO:0000256" key="6">
    <source>
        <dbReference type="ARBA" id="ARBA00023125"/>
    </source>
</evidence>
<evidence type="ECO:0000256" key="2">
    <source>
        <dbReference type="ARBA" id="ARBA00022490"/>
    </source>
</evidence>
<keyword evidence="7" id="KW-0804">Transcription</keyword>
<dbReference type="GO" id="GO:0005829">
    <property type="term" value="C:cytosol"/>
    <property type="evidence" value="ECO:0007669"/>
    <property type="project" value="TreeGrafter"/>
</dbReference>
<proteinExistence type="predicted"/>
<evidence type="ECO:0000259" key="10">
    <source>
        <dbReference type="PROSITE" id="PS50110"/>
    </source>
</evidence>
<keyword evidence="2" id="KW-0963">Cytoplasm</keyword>
<evidence type="ECO:0000256" key="3">
    <source>
        <dbReference type="ARBA" id="ARBA00022553"/>
    </source>
</evidence>
<dbReference type="InterPro" id="IPR011006">
    <property type="entry name" value="CheY-like_superfamily"/>
</dbReference>
<reference evidence="12 13" key="1">
    <citation type="submission" date="2020-08" db="EMBL/GenBank/DDBJ databases">
        <title>Sequencing the genomes of 1000 actinobacteria strains.</title>
        <authorList>
            <person name="Klenk H.-P."/>
        </authorList>
    </citation>
    <scope>NUCLEOTIDE SEQUENCE [LARGE SCALE GENOMIC DNA]</scope>
    <source>
        <strain evidence="12 13">DSM 43851</strain>
    </source>
</reference>
<comment type="subcellular location">
    <subcellularLocation>
        <location evidence="1">Cytoplasm</location>
    </subcellularLocation>
</comment>
<accession>A0A7W9NI98</accession>
<keyword evidence="3 8" id="KW-0597">Phosphoprotein</keyword>
<evidence type="ECO:0000256" key="4">
    <source>
        <dbReference type="ARBA" id="ARBA00023012"/>
    </source>
</evidence>
<feature type="domain" description="OmpR/PhoB-type" evidence="11">
    <location>
        <begin position="135"/>
        <end position="230"/>
    </location>
</feature>
<feature type="DNA-binding region" description="OmpR/PhoB-type" evidence="9">
    <location>
        <begin position="135"/>
        <end position="230"/>
    </location>
</feature>
<dbReference type="Pfam" id="PF00072">
    <property type="entry name" value="Response_reg"/>
    <property type="match status" value="1"/>
</dbReference>
<evidence type="ECO:0000259" key="11">
    <source>
        <dbReference type="PROSITE" id="PS51755"/>
    </source>
</evidence>
<keyword evidence="5" id="KW-0805">Transcription regulation</keyword>
<evidence type="ECO:0000256" key="1">
    <source>
        <dbReference type="ARBA" id="ARBA00004496"/>
    </source>
</evidence>
<dbReference type="Gene3D" id="6.10.250.690">
    <property type="match status" value="1"/>
</dbReference>
<dbReference type="GO" id="GO:0045893">
    <property type="term" value="P:positive regulation of DNA-templated transcription"/>
    <property type="evidence" value="ECO:0007669"/>
    <property type="project" value="UniProtKB-ARBA"/>
</dbReference>
<dbReference type="Pfam" id="PF00486">
    <property type="entry name" value="Trans_reg_C"/>
    <property type="match status" value="1"/>
</dbReference>
<dbReference type="SMART" id="SM00862">
    <property type="entry name" value="Trans_reg_C"/>
    <property type="match status" value="1"/>
</dbReference>
<evidence type="ECO:0000256" key="5">
    <source>
        <dbReference type="ARBA" id="ARBA00023015"/>
    </source>
</evidence>
<sequence>MERPPLVYGQGQQLLVVDDEPGITEMLATTLGLAGYQVRTAATGRDALRLVATEHPDLVILDVMLPDIDGFEVCRRVSEQPDAPPVLLLTARNSVLDKVTGLTTGADDYLTKPFSIPEVLARVQVLLRRTRRSADPVLSVGGVVMDEATRQVTRDGRVVELSPTEYRLLRYLMVNAGRVVSKSQVLEHVWRHDFGDGVVEKVVSRLRQKLDATGTPLIHTVRGFGYSLREG</sequence>
<dbReference type="PROSITE" id="PS50110">
    <property type="entry name" value="RESPONSE_REGULATORY"/>
    <property type="match status" value="1"/>
</dbReference>
<feature type="modified residue" description="4-aspartylphosphate" evidence="8">
    <location>
        <position position="62"/>
    </location>
</feature>
<dbReference type="InterPro" id="IPR001789">
    <property type="entry name" value="Sig_transdc_resp-reg_receiver"/>
</dbReference>
<dbReference type="GO" id="GO:0000987">
    <property type="term" value="F:cis-regulatory region sequence-specific DNA binding"/>
    <property type="evidence" value="ECO:0007669"/>
    <property type="project" value="UniProtKB-ARBA"/>
</dbReference>
<dbReference type="PROSITE" id="PS51755">
    <property type="entry name" value="OMPR_PHOB"/>
    <property type="match status" value="1"/>
</dbReference>
<dbReference type="CDD" id="cd17574">
    <property type="entry name" value="REC_OmpR"/>
    <property type="match status" value="1"/>
</dbReference>
<feature type="domain" description="Response regulatory" evidence="10">
    <location>
        <begin position="13"/>
        <end position="127"/>
    </location>
</feature>
<dbReference type="InterPro" id="IPR036388">
    <property type="entry name" value="WH-like_DNA-bd_sf"/>
</dbReference>
<evidence type="ECO:0000313" key="13">
    <source>
        <dbReference type="Proteomes" id="UP000585638"/>
    </source>
</evidence>
<dbReference type="PANTHER" id="PTHR48111:SF1">
    <property type="entry name" value="TWO-COMPONENT RESPONSE REGULATOR ORR33"/>
    <property type="match status" value="1"/>
</dbReference>
<dbReference type="CDD" id="cd00383">
    <property type="entry name" value="trans_reg_C"/>
    <property type="match status" value="1"/>
</dbReference>
<gene>
    <name evidence="12" type="ORF">BJ998_004590</name>
</gene>
<keyword evidence="13" id="KW-1185">Reference proteome</keyword>
<protein>
    <submittedName>
        <fullName evidence="12">Two-component system OmpR family response regulator</fullName>
    </submittedName>
</protein>
<dbReference type="PANTHER" id="PTHR48111">
    <property type="entry name" value="REGULATOR OF RPOS"/>
    <property type="match status" value="1"/>
</dbReference>
<organism evidence="12 13">
    <name type="scientific">Kutzneria kofuensis</name>
    <dbReference type="NCBI Taxonomy" id="103725"/>
    <lineage>
        <taxon>Bacteria</taxon>
        <taxon>Bacillati</taxon>
        <taxon>Actinomycetota</taxon>
        <taxon>Actinomycetes</taxon>
        <taxon>Pseudonocardiales</taxon>
        <taxon>Pseudonocardiaceae</taxon>
        <taxon>Kutzneria</taxon>
    </lineage>
</organism>
<evidence type="ECO:0000313" key="12">
    <source>
        <dbReference type="EMBL" id="MBB5893394.1"/>
    </source>
</evidence>
<dbReference type="GO" id="GO:0000156">
    <property type="term" value="F:phosphorelay response regulator activity"/>
    <property type="evidence" value="ECO:0007669"/>
    <property type="project" value="TreeGrafter"/>
</dbReference>
<evidence type="ECO:0000256" key="8">
    <source>
        <dbReference type="PROSITE-ProRule" id="PRU00169"/>
    </source>
</evidence>
<dbReference type="Proteomes" id="UP000585638">
    <property type="component" value="Unassembled WGS sequence"/>
</dbReference>